<evidence type="ECO:0000259" key="2">
    <source>
        <dbReference type="PROSITE" id="PS50975"/>
    </source>
</evidence>
<dbReference type="GO" id="GO:0046872">
    <property type="term" value="F:metal ion binding"/>
    <property type="evidence" value="ECO:0007669"/>
    <property type="project" value="InterPro"/>
</dbReference>
<dbReference type="Pfam" id="PF02786">
    <property type="entry name" value="CPSase_L_D2"/>
    <property type="match status" value="1"/>
</dbReference>
<organism evidence="3 4">
    <name type="scientific">Candidatus Falkowbacteria bacterium RIFOXYC2_FULL_48_21</name>
    <dbReference type="NCBI Taxonomy" id="1798005"/>
    <lineage>
        <taxon>Bacteria</taxon>
        <taxon>Candidatus Falkowiibacteriota</taxon>
    </lineage>
</organism>
<gene>
    <name evidence="3" type="ORF">A2482_04135</name>
</gene>
<dbReference type="AlphaFoldDB" id="A0A1F5TCG7"/>
<dbReference type="Proteomes" id="UP000178656">
    <property type="component" value="Unassembled WGS sequence"/>
</dbReference>
<dbReference type="EMBL" id="MFGM01000035">
    <property type="protein sequence ID" value="OGF36463.1"/>
    <property type="molecule type" value="Genomic_DNA"/>
</dbReference>
<comment type="caution">
    <text evidence="3">The sequence shown here is derived from an EMBL/GenBank/DDBJ whole genome shotgun (WGS) entry which is preliminary data.</text>
</comment>
<evidence type="ECO:0000313" key="3">
    <source>
        <dbReference type="EMBL" id="OGF36463.1"/>
    </source>
</evidence>
<name>A0A1F5TCG7_9BACT</name>
<dbReference type="Gene3D" id="3.30.470.20">
    <property type="entry name" value="ATP-grasp fold, B domain"/>
    <property type="match status" value="1"/>
</dbReference>
<dbReference type="GO" id="GO:0005524">
    <property type="term" value="F:ATP binding"/>
    <property type="evidence" value="ECO:0007669"/>
    <property type="project" value="UniProtKB-UniRule"/>
</dbReference>
<accession>A0A1F5TCG7</accession>
<evidence type="ECO:0000256" key="1">
    <source>
        <dbReference type="PROSITE-ProRule" id="PRU00409"/>
    </source>
</evidence>
<dbReference type="SUPFAM" id="SSF56059">
    <property type="entry name" value="Glutathione synthetase ATP-binding domain-like"/>
    <property type="match status" value="1"/>
</dbReference>
<proteinExistence type="predicted"/>
<keyword evidence="1" id="KW-0067">ATP-binding</keyword>
<feature type="domain" description="ATP-grasp" evidence="2">
    <location>
        <begin position="138"/>
        <end position="388"/>
    </location>
</feature>
<dbReference type="InterPro" id="IPR005479">
    <property type="entry name" value="CPAse_ATP-bd"/>
</dbReference>
<dbReference type="InterPro" id="IPR011761">
    <property type="entry name" value="ATP-grasp"/>
</dbReference>
<keyword evidence="1" id="KW-0547">Nucleotide-binding</keyword>
<dbReference type="PROSITE" id="PS50975">
    <property type="entry name" value="ATP_GRASP"/>
    <property type="match status" value="1"/>
</dbReference>
<protein>
    <recommendedName>
        <fullName evidence="2">ATP-grasp domain-containing protein</fullName>
    </recommendedName>
</protein>
<dbReference type="Gene3D" id="3.30.1490.20">
    <property type="entry name" value="ATP-grasp fold, A domain"/>
    <property type="match status" value="1"/>
</dbReference>
<dbReference type="InterPro" id="IPR013815">
    <property type="entry name" value="ATP_grasp_subdomain_1"/>
</dbReference>
<reference evidence="3 4" key="1">
    <citation type="journal article" date="2016" name="Nat. Commun.">
        <title>Thousands of microbial genomes shed light on interconnected biogeochemical processes in an aquifer system.</title>
        <authorList>
            <person name="Anantharaman K."/>
            <person name="Brown C.T."/>
            <person name="Hug L.A."/>
            <person name="Sharon I."/>
            <person name="Castelle C.J."/>
            <person name="Probst A.J."/>
            <person name="Thomas B.C."/>
            <person name="Singh A."/>
            <person name="Wilkins M.J."/>
            <person name="Karaoz U."/>
            <person name="Brodie E.L."/>
            <person name="Williams K.H."/>
            <person name="Hubbard S.S."/>
            <person name="Banfield J.F."/>
        </authorList>
    </citation>
    <scope>NUCLEOTIDE SEQUENCE [LARGE SCALE GENOMIC DNA]</scope>
</reference>
<sequence>MSRNKNNFCPACHRPKITHWQNWVEASVSLFFPRFLTLLSKRLDRHFSNVLPIIFTTLGLARFETLTEEIKIESRARLFIDEAKRNGAKVEILKTRFGYTDHFRITANGQTRHFDTLPIAEFANERLATDIDDKKICTQILRVGGFPVLPSRAFWFWQKKKALRFAEQIGFPVVVKPRAGSVARHVTTDIDNELELAMAIDHANEFSPYFIVEKYLADRFVHRATVIDGDFVACAKQLPAHVVGNGEYSIAKLMEQKNTDPRRDNKFYHALAADESFLRGQALTTASVPPAGQTIFLQKDPFMRHGGDIAEVTNEMHPDNQKLFFDIAKHFGLKVIGLDFMIKDISKSWREQPCAVLEVNTVPCIEMHHYPIYGQPQDVAGEIFKMFKKYY</sequence>
<evidence type="ECO:0000313" key="4">
    <source>
        <dbReference type="Proteomes" id="UP000178656"/>
    </source>
</evidence>